<dbReference type="Gene3D" id="3.20.20.10">
    <property type="entry name" value="Alanine racemase"/>
    <property type="match status" value="1"/>
</dbReference>
<dbReference type="Pfam" id="PF01168">
    <property type="entry name" value="Ala_racemase_N"/>
    <property type="match status" value="1"/>
</dbReference>
<dbReference type="InterPro" id="IPR042208">
    <property type="entry name" value="D-ser_dehydrat-like_sf"/>
</dbReference>
<dbReference type="KEGG" id="atm:ANT_27270"/>
<dbReference type="Pfam" id="PF14031">
    <property type="entry name" value="D-ser_dehydrat"/>
    <property type="match status" value="1"/>
</dbReference>
<dbReference type="Proteomes" id="UP000008922">
    <property type="component" value="Chromosome"/>
</dbReference>
<dbReference type="InterPro" id="IPR029066">
    <property type="entry name" value="PLP-binding_barrel"/>
</dbReference>
<feature type="domain" description="D-serine dehydratase-like" evidence="3">
    <location>
        <begin position="254"/>
        <end position="360"/>
    </location>
</feature>
<keyword evidence="2" id="KW-0456">Lyase</keyword>
<dbReference type="GO" id="GO:0036088">
    <property type="term" value="P:D-serine catabolic process"/>
    <property type="evidence" value="ECO:0007669"/>
    <property type="project" value="TreeGrafter"/>
</dbReference>
<evidence type="ECO:0000256" key="2">
    <source>
        <dbReference type="ARBA" id="ARBA00023239"/>
    </source>
</evidence>
<dbReference type="OrthoDB" id="9788869at2"/>
<dbReference type="Gene3D" id="2.40.37.20">
    <property type="entry name" value="D-serine dehydratase-like domain"/>
    <property type="match status" value="1"/>
</dbReference>
<dbReference type="InterPro" id="IPR051466">
    <property type="entry name" value="D-amino_acid_metab_enzyme"/>
</dbReference>
<dbReference type="PANTHER" id="PTHR28004">
    <property type="entry name" value="ZGC:162816-RELATED"/>
    <property type="match status" value="1"/>
</dbReference>
<dbReference type="PANTHER" id="PTHR28004:SF2">
    <property type="entry name" value="D-SERINE DEHYDRATASE"/>
    <property type="match status" value="1"/>
</dbReference>
<evidence type="ECO:0000256" key="1">
    <source>
        <dbReference type="ARBA" id="ARBA00005323"/>
    </source>
</evidence>
<name>E8N0K4_ANATU</name>
<protein>
    <recommendedName>
        <fullName evidence="3">D-serine dehydratase-like domain-containing protein</fullName>
    </recommendedName>
</protein>
<evidence type="ECO:0000313" key="4">
    <source>
        <dbReference type="EMBL" id="BAJ64753.1"/>
    </source>
</evidence>
<dbReference type="EMBL" id="AP012029">
    <property type="protein sequence ID" value="BAJ64753.1"/>
    <property type="molecule type" value="Genomic_DNA"/>
</dbReference>
<dbReference type="InterPro" id="IPR026956">
    <property type="entry name" value="D-ser_dehydrat-like_dom"/>
</dbReference>
<dbReference type="RefSeq" id="WP_013561105.1">
    <property type="nucleotide sequence ID" value="NC_014960.1"/>
</dbReference>
<dbReference type="AlphaFoldDB" id="E8N0K4"/>
<reference evidence="4 5" key="1">
    <citation type="submission" date="2010-12" db="EMBL/GenBank/DDBJ databases">
        <title>Whole genome sequence of Anaerolinea thermophila UNI-1.</title>
        <authorList>
            <person name="Narita-Yamada S."/>
            <person name="Kishi E."/>
            <person name="Watanabe Y."/>
            <person name="Takasaki K."/>
            <person name="Ankai A."/>
            <person name="Oguchi A."/>
            <person name="Fukui S."/>
            <person name="Takahashi M."/>
            <person name="Yashiro I."/>
            <person name="Hosoyama A."/>
            <person name="Sekiguchi Y."/>
            <person name="Hanada S."/>
            <person name="Fujita N."/>
        </authorList>
    </citation>
    <scope>NUCLEOTIDE SEQUENCE [LARGE SCALE GENOMIC DNA]</scope>
    <source>
        <strain evidence="5">DSM 14523 / JCM 11388 / NBRC 100420 / UNI-1</strain>
    </source>
</reference>
<proteinExistence type="inferred from homology"/>
<dbReference type="InterPro" id="IPR001608">
    <property type="entry name" value="Ala_racemase_N"/>
</dbReference>
<gene>
    <name evidence="4" type="ordered locus">ANT_27270</name>
</gene>
<accession>E8N0K4</accession>
<dbReference type="GO" id="GO:0008721">
    <property type="term" value="F:D-serine ammonia-lyase activity"/>
    <property type="evidence" value="ECO:0007669"/>
    <property type="project" value="TreeGrafter"/>
</dbReference>
<dbReference type="SUPFAM" id="SSF51419">
    <property type="entry name" value="PLP-binding barrel"/>
    <property type="match status" value="1"/>
</dbReference>
<dbReference type="STRING" id="926569.ANT_27270"/>
<comment type="similarity">
    <text evidence="1">Belongs to the DSD1 family.</text>
</comment>
<dbReference type="HOGENOM" id="CLU_031639_2_2_0"/>
<dbReference type="eggNOG" id="COG3616">
    <property type="taxonomic scope" value="Bacteria"/>
</dbReference>
<keyword evidence="5" id="KW-1185">Reference proteome</keyword>
<evidence type="ECO:0000313" key="5">
    <source>
        <dbReference type="Proteomes" id="UP000008922"/>
    </source>
</evidence>
<organism evidence="4 5">
    <name type="scientific">Anaerolinea thermophila (strain DSM 14523 / JCM 11388 / NBRC 100420 / UNI-1)</name>
    <dbReference type="NCBI Taxonomy" id="926569"/>
    <lineage>
        <taxon>Bacteria</taxon>
        <taxon>Bacillati</taxon>
        <taxon>Chloroflexota</taxon>
        <taxon>Anaerolineae</taxon>
        <taxon>Anaerolineales</taxon>
        <taxon>Anaerolineaceae</taxon>
        <taxon>Anaerolinea</taxon>
    </lineage>
</organism>
<evidence type="ECO:0000259" key="3">
    <source>
        <dbReference type="SMART" id="SM01119"/>
    </source>
</evidence>
<dbReference type="SMART" id="SM01119">
    <property type="entry name" value="D-ser_dehydrat"/>
    <property type="match status" value="1"/>
</dbReference>
<dbReference type="InParanoid" id="E8N0K4"/>
<sequence length="370" mass="41375">MSIFDQIRKPTLLLDEQIVRRNIRAMAQKVAASGVHFRPHFKTHQSCQIGEWFREEGVSAITVSSVDMAKYFADCGWDDITLAFPVNLRQLDEIAHLAERIRLGVLVESVETVQALGERVRAPLAVWIKVDVGANRTGIAWDDVETASALVKTCQAYPALRLNGLLTHAGQTYQAAYPAQVEEIYRQSLSKLQSLRHVLEQQGLAQSLILSVGDTPSSSIVQDFRPADEIRPGNFVFYDVQQWMLGACTWENIGVALACPVVSLHPRRGEAVIYGGAVHLSKEYLLSKGQRFYGLVALPKDGRWSEPLPGAYVSRLSQEHGILRLFPHQLEQLRVGDLVCILPVHSCLTAQSMGRYLTLDGNWIEMMPRF</sequence>